<reference evidence="3 4" key="1">
    <citation type="submission" date="2024-06" db="EMBL/GenBank/DDBJ databases">
        <title>The Natural Products Discovery Center: Release of the First 8490 Sequenced Strains for Exploring Actinobacteria Biosynthetic Diversity.</title>
        <authorList>
            <person name="Kalkreuter E."/>
            <person name="Kautsar S.A."/>
            <person name="Yang D."/>
            <person name="Bader C.D."/>
            <person name="Teijaro C.N."/>
            <person name="Fluegel L."/>
            <person name="Davis C.M."/>
            <person name="Simpson J.R."/>
            <person name="Lauterbach L."/>
            <person name="Steele A.D."/>
            <person name="Gui C."/>
            <person name="Meng S."/>
            <person name="Li G."/>
            <person name="Viehrig K."/>
            <person name="Ye F."/>
            <person name="Su P."/>
            <person name="Kiefer A.F."/>
            <person name="Nichols A."/>
            <person name="Cepeda A.J."/>
            <person name="Yan W."/>
            <person name="Fan B."/>
            <person name="Jiang Y."/>
            <person name="Adhikari A."/>
            <person name="Zheng C.-J."/>
            <person name="Schuster L."/>
            <person name="Cowan T.M."/>
            <person name="Smanski M.J."/>
            <person name="Chevrette M.G."/>
            <person name="De Carvalho L.P.S."/>
            <person name="Shen B."/>
        </authorList>
    </citation>
    <scope>NUCLEOTIDE SEQUENCE [LARGE SCALE GENOMIC DNA]</scope>
    <source>
        <strain evidence="3 4">NPDC019583</strain>
    </source>
</reference>
<protein>
    <submittedName>
        <fullName evidence="3">FAD-binding oxidoreductase</fullName>
        <ecNumber evidence="3">1.-.-.-</ecNumber>
    </submittedName>
</protein>
<dbReference type="SUPFAM" id="SSF54373">
    <property type="entry name" value="FAD-linked reductases, C-terminal domain"/>
    <property type="match status" value="1"/>
</dbReference>
<dbReference type="GO" id="GO:0016491">
    <property type="term" value="F:oxidoreductase activity"/>
    <property type="evidence" value="ECO:0007669"/>
    <property type="project" value="UniProtKB-KW"/>
</dbReference>
<dbReference type="PANTHER" id="PTHR13847">
    <property type="entry name" value="SARCOSINE DEHYDROGENASE-RELATED"/>
    <property type="match status" value="1"/>
</dbReference>
<dbReference type="InterPro" id="IPR006076">
    <property type="entry name" value="FAD-dep_OxRdtase"/>
</dbReference>
<keyword evidence="1 3" id="KW-0560">Oxidoreductase</keyword>
<sequence>MSVPLTCDVVVIGAGVVGAACALYATRAGLDTVVVDRGPVAGGTTGAGEGNLLVSDKEPGPELELALLSARLWAELAREGLGKAVEYEAKGGVVVAGGEAARAGLEELAAGQRAAGVEAVPVPADRLTDLEPYLAPGLAGGVHYPQDAQVMPALAAAHLLRASGARLLTGREVTGVLRGTGGAVRGVRTDRGDLHAPAVVNAAGTWGGEVAARAGVTLPVLPRRGFVLVTEPLPPRVRHKVYAADYVADVASDSAALQTSPVVEGTPAGPVLIGASRERVGFDRSLSIPALRALAAGATRLFPFLAGVRAMRTYAGFRPYLPDHLPAIGPDPRAPGLHHACGHEGAGIGLATGTGHLIAQALTGRAPDLDLRPFRPDRFTEEAE</sequence>
<evidence type="ECO:0000313" key="4">
    <source>
        <dbReference type="Proteomes" id="UP001550603"/>
    </source>
</evidence>
<dbReference type="Proteomes" id="UP001550603">
    <property type="component" value="Unassembled WGS sequence"/>
</dbReference>
<proteinExistence type="predicted"/>
<dbReference type="EC" id="1.-.-.-" evidence="3"/>
<dbReference type="Pfam" id="PF01266">
    <property type="entry name" value="DAO"/>
    <property type="match status" value="1"/>
</dbReference>
<accession>A0ABV2Y959</accession>
<dbReference type="SUPFAM" id="SSF51905">
    <property type="entry name" value="FAD/NAD(P)-binding domain"/>
    <property type="match status" value="1"/>
</dbReference>
<dbReference type="InterPro" id="IPR036188">
    <property type="entry name" value="FAD/NAD-bd_sf"/>
</dbReference>
<dbReference type="PANTHER" id="PTHR13847:SF287">
    <property type="entry name" value="FAD-DEPENDENT OXIDOREDUCTASE DOMAIN-CONTAINING PROTEIN 1"/>
    <property type="match status" value="1"/>
</dbReference>
<keyword evidence="4" id="KW-1185">Reference proteome</keyword>
<evidence type="ECO:0000256" key="1">
    <source>
        <dbReference type="ARBA" id="ARBA00023002"/>
    </source>
</evidence>
<gene>
    <name evidence="3" type="ORF">ABZ568_41395</name>
</gene>
<comment type="caution">
    <text evidence="3">The sequence shown here is derived from an EMBL/GenBank/DDBJ whole genome shotgun (WGS) entry which is preliminary data.</text>
</comment>
<dbReference type="Gene3D" id="3.30.9.10">
    <property type="entry name" value="D-Amino Acid Oxidase, subunit A, domain 2"/>
    <property type="match status" value="1"/>
</dbReference>
<dbReference type="Gene3D" id="3.50.50.60">
    <property type="entry name" value="FAD/NAD(P)-binding domain"/>
    <property type="match status" value="1"/>
</dbReference>
<name>A0ABV2Y959_9ACTN</name>
<dbReference type="EMBL" id="JBEYBN010000126">
    <property type="protein sequence ID" value="MEU2272792.1"/>
    <property type="molecule type" value="Genomic_DNA"/>
</dbReference>
<organism evidence="3 4">
    <name type="scientific">Streptomyces olindensis</name>
    <dbReference type="NCBI Taxonomy" id="358823"/>
    <lineage>
        <taxon>Bacteria</taxon>
        <taxon>Bacillati</taxon>
        <taxon>Actinomycetota</taxon>
        <taxon>Actinomycetes</taxon>
        <taxon>Kitasatosporales</taxon>
        <taxon>Streptomycetaceae</taxon>
        <taxon>Streptomyces</taxon>
    </lineage>
</organism>
<feature type="domain" description="FAD dependent oxidoreductase" evidence="2">
    <location>
        <begin position="8"/>
        <end position="360"/>
    </location>
</feature>
<evidence type="ECO:0000259" key="2">
    <source>
        <dbReference type="Pfam" id="PF01266"/>
    </source>
</evidence>
<evidence type="ECO:0000313" key="3">
    <source>
        <dbReference type="EMBL" id="MEU2272792.1"/>
    </source>
</evidence>
<dbReference type="RefSeq" id="WP_037769429.1">
    <property type="nucleotide sequence ID" value="NZ_JBEYBN010000126.1"/>
</dbReference>